<keyword evidence="6" id="KW-1185">Reference proteome</keyword>
<feature type="domain" description="C3H1-type" evidence="4">
    <location>
        <begin position="606"/>
        <end position="631"/>
    </location>
</feature>
<keyword evidence="2" id="KW-0175">Coiled coil</keyword>
<feature type="coiled-coil region" evidence="2">
    <location>
        <begin position="66"/>
        <end position="100"/>
    </location>
</feature>
<dbReference type="GeneID" id="27321528"/>
<dbReference type="EMBL" id="KN847522">
    <property type="protein sequence ID" value="KIV92379.1"/>
    <property type="molecule type" value="Genomic_DNA"/>
</dbReference>
<dbReference type="STRING" id="212818.A0A0D1ZEP5"/>
<dbReference type="VEuPathDB" id="FungiDB:PV10_03683"/>
<evidence type="ECO:0000256" key="1">
    <source>
        <dbReference type="PROSITE-ProRule" id="PRU00723"/>
    </source>
</evidence>
<feature type="region of interest" description="Disordered" evidence="3">
    <location>
        <begin position="445"/>
        <end position="510"/>
    </location>
</feature>
<dbReference type="PANTHER" id="PTHR37543:SF1">
    <property type="entry name" value="CCCH ZINC FINGER DNA BINDING PROTEIN (AFU_ORTHOLOGUE AFUA_5G12760)"/>
    <property type="match status" value="1"/>
</dbReference>
<feature type="region of interest" description="Disordered" evidence="3">
    <location>
        <begin position="375"/>
        <end position="414"/>
    </location>
</feature>
<dbReference type="OMA" id="AGCHDTG"/>
<name>A0A0D1ZEP5_EXOME</name>
<dbReference type="RefSeq" id="XP_016223953.1">
    <property type="nucleotide sequence ID" value="XM_016368165.1"/>
</dbReference>
<accession>A0A0D1ZEP5</accession>
<dbReference type="GO" id="GO:0008270">
    <property type="term" value="F:zinc ion binding"/>
    <property type="evidence" value="ECO:0007669"/>
    <property type="project" value="UniProtKB-KW"/>
</dbReference>
<gene>
    <name evidence="5" type="ORF">PV10_03683</name>
</gene>
<dbReference type="HOGENOM" id="CLU_026575_0_0_1"/>
<dbReference type="Proteomes" id="UP000054302">
    <property type="component" value="Unassembled WGS sequence"/>
</dbReference>
<feature type="compositionally biased region" description="Low complexity" evidence="3">
    <location>
        <begin position="470"/>
        <end position="492"/>
    </location>
</feature>
<dbReference type="OrthoDB" id="2270193at2759"/>
<reference evidence="5 6" key="1">
    <citation type="submission" date="2015-01" db="EMBL/GenBank/DDBJ databases">
        <title>The Genome Sequence of Exophiala mesophila CBS40295.</title>
        <authorList>
            <consortium name="The Broad Institute Genomics Platform"/>
            <person name="Cuomo C."/>
            <person name="de Hoog S."/>
            <person name="Gorbushina A."/>
            <person name="Stielow B."/>
            <person name="Teixiera M."/>
            <person name="Abouelleil A."/>
            <person name="Chapman S.B."/>
            <person name="Priest M."/>
            <person name="Young S.K."/>
            <person name="Wortman J."/>
            <person name="Nusbaum C."/>
            <person name="Birren B."/>
        </authorList>
    </citation>
    <scope>NUCLEOTIDE SEQUENCE [LARGE SCALE GENOMIC DNA]</scope>
    <source>
        <strain evidence="5 6">CBS 40295</strain>
    </source>
</reference>
<dbReference type="PANTHER" id="PTHR37543">
    <property type="entry name" value="CCCH ZINC FINGER DNA BINDING PROTEIN (AFU_ORTHOLOGUE AFUA_5G12760)"/>
    <property type="match status" value="1"/>
</dbReference>
<evidence type="ECO:0000313" key="5">
    <source>
        <dbReference type="EMBL" id="KIV92379.1"/>
    </source>
</evidence>
<keyword evidence="1" id="KW-0863">Zinc-finger</keyword>
<organism evidence="5 6">
    <name type="scientific">Exophiala mesophila</name>
    <name type="common">Black yeast-like fungus</name>
    <dbReference type="NCBI Taxonomy" id="212818"/>
    <lineage>
        <taxon>Eukaryota</taxon>
        <taxon>Fungi</taxon>
        <taxon>Dikarya</taxon>
        <taxon>Ascomycota</taxon>
        <taxon>Pezizomycotina</taxon>
        <taxon>Eurotiomycetes</taxon>
        <taxon>Chaetothyriomycetidae</taxon>
        <taxon>Chaetothyriales</taxon>
        <taxon>Herpotrichiellaceae</taxon>
        <taxon>Exophiala</taxon>
    </lineage>
</organism>
<feature type="zinc finger region" description="C3H1-type" evidence="1">
    <location>
        <begin position="606"/>
        <end position="631"/>
    </location>
</feature>
<dbReference type="AlphaFoldDB" id="A0A0D1ZEP5"/>
<evidence type="ECO:0000256" key="3">
    <source>
        <dbReference type="SAM" id="MobiDB-lite"/>
    </source>
</evidence>
<evidence type="ECO:0000256" key="2">
    <source>
        <dbReference type="SAM" id="Coils"/>
    </source>
</evidence>
<evidence type="ECO:0000259" key="4">
    <source>
        <dbReference type="PROSITE" id="PS50103"/>
    </source>
</evidence>
<dbReference type="InterPro" id="IPR000571">
    <property type="entry name" value="Znf_CCCH"/>
</dbReference>
<dbReference type="InterPro" id="IPR057654">
    <property type="entry name" value="Znf-CCCH_tandem"/>
</dbReference>
<dbReference type="PROSITE" id="PS50103">
    <property type="entry name" value="ZF_C3H1"/>
    <property type="match status" value="1"/>
</dbReference>
<dbReference type="InterPro" id="IPR057683">
    <property type="entry name" value="DUF7923"/>
</dbReference>
<dbReference type="Pfam" id="PF25542">
    <property type="entry name" value="zf-CCCH_12"/>
    <property type="match status" value="1"/>
</dbReference>
<keyword evidence="1" id="KW-0479">Metal-binding</keyword>
<dbReference type="Pfam" id="PF25540">
    <property type="entry name" value="DUF7923"/>
    <property type="match status" value="1"/>
</dbReference>
<proteinExistence type="predicted"/>
<dbReference type="Pfam" id="PF25543">
    <property type="entry name" value="zf-CCCH_tandem"/>
    <property type="match status" value="1"/>
</dbReference>
<evidence type="ECO:0000313" key="6">
    <source>
        <dbReference type="Proteomes" id="UP000054302"/>
    </source>
</evidence>
<keyword evidence="1" id="KW-0862">Zinc</keyword>
<feature type="compositionally biased region" description="Low complexity" evidence="3">
    <location>
        <begin position="501"/>
        <end position="510"/>
    </location>
</feature>
<sequence length="705" mass="77266">MDSLLKKHAAWKVRNAAHALHLSEQEEMIDAFVDLVTRQEREIQMLKTSASASASNPAVPDISVPIQSEDDRFETLKNELEQEKDIRARWQARAKDVESQIHKEDTLQVLVLIDGNHHFFDDALVKAGPNGARDAVHTLLDEVRGFARSQHKHDSAPLPENIKVIVHIFSDMGRLADDLSTANLLTDGDALWGFVQEICKIEPFVTVSDCGSSPTAVDSKIQDFYSLCIENCHVRHVFLAMSPSSEYYNTLQLYNDDEYTRKKTSLVEPGSGFPSGLDLAYHTARFSSLKAISSTRSSVPEGRITAPTAESNPCIVSAAPEKTGATSDLLGSIDGDWVADTMRLSKVDTPPTTAKGFNWESEGGHLGQAPIATEWEDEAKDTSSTTANIHKREKSSRPTHQGHLGRGGGKGRAPHIFAVETNGVKGHGSHPIQSRLEQRGVREFEGSWDDIPPDQKSTTEGFTPNHDRPPSAASWSRAPSSGSSSRPDAPVSHMSRSSPTAGAAASPMRAAAEVNGPKLGIIGRPGSSSSSNESAFLLSTTRGVNGLSRKTFQSSHVRQRQPEPERRPIFSPIAVNKYGQRIDLSLPFPTSAEQKSFRDRHLTHKLCNNYHLRGACPQPEGKQCPYDHGEIDTSLYLQLRSMARLIPCVDGPDCRDPTCLNGHHCPNVGSLRECGRPNCPFGKAGMHDTRHFEVVKMIDVPEVRS</sequence>
<protein>
    <recommendedName>
        <fullName evidence="4">C3H1-type domain-containing protein</fullName>
    </recommendedName>
</protein>